<dbReference type="Proteomes" id="UP000078492">
    <property type="component" value="Unassembled WGS sequence"/>
</dbReference>
<proteinExistence type="predicted"/>
<evidence type="ECO:0000313" key="2">
    <source>
        <dbReference type="Proteomes" id="UP000078492"/>
    </source>
</evidence>
<reference evidence="1 2" key="1">
    <citation type="submission" date="2015-09" db="EMBL/GenBank/DDBJ databases">
        <title>Trachymyrmex cornetzi WGS genome.</title>
        <authorList>
            <person name="Nygaard S."/>
            <person name="Hu H."/>
            <person name="Boomsma J."/>
            <person name="Zhang G."/>
        </authorList>
    </citation>
    <scope>NUCLEOTIDE SEQUENCE [LARGE SCALE GENOMIC DNA]</scope>
    <source>
        <strain evidence="1">Tcor2-1</strain>
        <tissue evidence="1">Whole body</tissue>
    </source>
</reference>
<evidence type="ECO:0000313" key="1">
    <source>
        <dbReference type="EMBL" id="KYN15030.1"/>
    </source>
</evidence>
<protein>
    <submittedName>
        <fullName evidence="1">Uncharacterized protein</fullName>
    </submittedName>
</protein>
<keyword evidence="2" id="KW-1185">Reference proteome</keyword>
<sequence>MIVIAFNDLKKKYWIENTLERKERERENRINFSYADRPHEGRLLLFIFFPCQGSRISVSYYHGDVYVNDLHTRVARSRQAKTTFLEWTLLHFNASILYPYFASLFLQTFCKLVFSSLRYSLYSGSYCYDRNLIRIKFVVLISYNGARKK</sequence>
<organism evidence="1 2">
    <name type="scientific">Trachymyrmex cornetzi</name>
    <dbReference type="NCBI Taxonomy" id="471704"/>
    <lineage>
        <taxon>Eukaryota</taxon>
        <taxon>Metazoa</taxon>
        <taxon>Ecdysozoa</taxon>
        <taxon>Arthropoda</taxon>
        <taxon>Hexapoda</taxon>
        <taxon>Insecta</taxon>
        <taxon>Pterygota</taxon>
        <taxon>Neoptera</taxon>
        <taxon>Endopterygota</taxon>
        <taxon>Hymenoptera</taxon>
        <taxon>Apocrita</taxon>
        <taxon>Aculeata</taxon>
        <taxon>Formicoidea</taxon>
        <taxon>Formicidae</taxon>
        <taxon>Myrmicinae</taxon>
        <taxon>Trachymyrmex</taxon>
    </lineage>
</organism>
<accession>A0A151J0Q3</accession>
<dbReference type="EMBL" id="KQ980624">
    <property type="protein sequence ID" value="KYN15030.1"/>
    <property type="molecule type" value="Genomic_DNA"/>
</dbReference>
<dbReference type="AlphaFoldDB" id="A0A151J0Q3"/>
<name>A0A151J0Q3_9HYME</name>
<gene>
    <name evidence="1" type="ORF">ALC57_12749</name>
</gene>